<accession>A0ABX5AAC2</accession>
<dbReference type="RefSeq" id="WP_104249130.1">
    <property type="nucleotide sequence ID" value="NZ_PSUD01000023.1"/>
</dbReference>
<evidence type="ECO:0008006" key="3">
    <source>
        <dbReference type="Google" id="ProtNLM"/>
    </source>
</evidence>
<evidence type="ECO:0000313" key="1">
    <source>
        <dbReference type="EMBL" id="PPH75769.1"/>
    </source>
</evidence>
<gene>
    <name evidence="1" type="ORF">C5C40_10750</name>
</gene>
<dbReference type="EMBL" id="PSVT01000022">
    <property type="protein sequence ID" value="PPH75769.1"/>
    <property type="molecule type" value="Genomic_DNA"/>
</dbReference>
<organism evidence="1 2">
    <name type="scientific">Rathayibacter rathayi</name>
    <name type="common">Corynebacterium rathayi</name>
    <dbReference type="NCBI Taxonomy" id="33887"/>
    <lineage>
        <taxon>Bacteria</taxon>
        <taxon>Bacillati</taxon>
        <taxon>Actinomycetota</taxon>
        <taxon>Actinomycetes</taxon>
        <taxon>Micrococcales</taxon>
        <taxon>Microbacteriaceae</taxon>
        <taxon>Rathayibacter</taxon>
    </lineage>
</organism>
<name>A0ABX5AAC2_RATRA</name>
<keyword evidence="2" id="KW-1185">Reference proteome</keyword>
<sequence length="91" mass="10222">MVTLTYQAAYPDGTQVLLAQAWDDDGPQVLAVIGDDGVLADFTRDNDLPGADVRYDMSEYSDRLDDGDAFRQHFTEFGYGEERNVFVIPLR</sequence>
<reference evidence="1 2" key="1">
    <citation type="submission" date="2018-02" db="EMBL/GenBank/DDBJ databases">
        <title>Bacteriophage NCPPB3778 and a type I-E CRISPR drive the evolution of the US Biological Select Agent, Rathayibacter toxicus.</title>
        <authorList>
            <person name="Davis E.W.II."/>
            <person name="Tabima J.F."/>
            <person name="Weisberg A.J."/>
            <person name="Lopes L.D."/>
            <person name="Wiseman M.S."/>
            <person name="Wiseman M.S."/>
            <person name="Pupko T."/>
            <person name="Belcher M.S."/>
            <person name="Sechler A.J."/>
            <person name="Tancos M.A."/>
            <person name="Schroeder B.K."/>
            <person name="Murray T.D."/>
            <person name="Luster D.G."/>
            <person name="Schneider W.L."/>
            <person name="Rogers E."/>
            <person name="Andreote F.D."/>
            <person name="Grunwald N.J."/>
            <person name="Putnam M.L."/>
            <person name="Chang J.H."/>
        </authorList>
    </citation>
    <scope>NUCLEOTIDE SEQUENCE [LARGE SCALE GENOMIC DNA]</scope>
    <source>
        <strain evidence="1 2">AY1D6</strain>
    </source>
</reference>
<comment type="caution">
    <text evidence="1">The sequence shown here is derived from an EMBL/GenBank/DDBJ whole genome shotgun (WGS) entry which is preliminary data.</text>
</comment>
<protein>
    <recommendedName>
        <fullName evidence="3">ASCH domain-containing protein</fullName>
    </recommendedName>
</protein>
<dbReference type="Proteomes" id="UP000239698">
    <property type="component" value="Unassembled WGS sequence"/>
</dbReference>
<proteinExistence type="predicted"/>
<evidence type="ECO:0000313" key="2">
    <source>
        <dbReference type="Proteomes" id="UP000239698"/>
    </source>
</evidence>